<sequence length="468" mass="54793">MPVKHFKYNNHPNFARGSYTLDEVDISESFLSSSEIEERDKALILYVITGIKELNVTENGFLSINTFENGEDSSGESPPSGYNIKDADINLVLSDLSLSRIRKHTKKPNERDISSDFLRNLQSEPIKSFSVRSLLEENSEHNPNIRGSLEETFRKYIRKNVTIEEKDLFEYLGWDYIPFCQQVKLYLLFKEPNFMIKIGFKLLPGVKPLQIVKSEISLLRTKSTYKYQGNVPIYTILKQYTLETKVGECTIRPCELNLREYIVLTYVNYNKTHDAISHESTRENCSYETKVLQISGTPRRQFNTLSKILDTLNRVLPTNNYKYRDYNQPVYKIPKYRKQNSINLQLLNIYVNGKFRTFVPLVAYLDVNTGKWFLCSNIVQIDDVFKHSSLWYPWNHYARYNMNIIPTQYRYSTFASTDNIIFNNKDLEKIVSNHRCFSKYNIYNDSEDTVKNIIHVNKPGQNSFNIVV</sequence>
<dbReference type="EMBL" id="CP001669">
    <property type="protein sequence ID" value="AFZ80585.1"/>
    <property type="molecule type" value="Genomic_DNA"/>
</dbReference>
<proteinExistence type="predicted"/>
<gene>
    <name evidence="1" type="ORF">BEWA_034430</name>
</gene>
<reference evidence="1 2" key="1">
    <citation type="journal article" date="2012" name="BMC Genomics">
        <title>Comparative genomic analysis and phylogenetic position of Theileria equi.</title>
        <authorList>
            <person name="Kappmeyer L.S."/>
            <person name="Thiagarajan M."/>
            <person name="Herndon D.R."/>
            <person name="Ramsay J.D."/>
            <person name="Caler E."/>
            <person name="Djikeng A."/>
            <person name="Gillespie J.J."/>
            <person name="Lau A.O."/>
            <person name="Roalson E.H."/>
            <person name="Silva J.C."/>
            <person name="Silva M.G."/>
            <person name="Suarez C.E."/>
            <person name="Ueti M.W."/>
            <person name="Nene V.M."/>
            <person name="Mealey R.H."/>
            <person name="Knowles D.P."/>
            <person name="Brayton K.A."/>
        </authorList>
    </citation>
    <scope>NUCLEOTIDE SEQUENCE [LARGE SCALE GENOMIC DNA]</scope>
    <source>
        <strain evidence="1 2">WA</strain>
    </source>
</reference>
<dbReference type="Proteomes" id="UP000031512">
    <property type="component" value="Chromosome 1"/>
</dbReference>
<evidence type="ECO:0000313" key="1">
    <source>
        <dbReference type="EMBL" id="AFZ80585.1"/>
    </source>
</evidence>
<dbReference type="KEGG" id="beq:BEWA_034430"/>
<dbReference type="GeneID" id="15806779"/>
<dbReference type="AlphaFoldDB" id="L0AYE0"/>
<dbReference type="eggNOG" id="ENOG502TN33">
    <property type="taxonomic scope" value="Eukaryota"/>
</dbReference>
<organism evidence="1 2">
    <name type="scientific">Theileria equi strain WA</name>
    <dbReference type="NCBI Taxonomy" id="1537102"/>
    <lineage>
        <taxon>Eukaryota</taxon>
        <taxon>Sar</taxon>
        <taxon>Alveolata</taxon>
        <taxon>Apicomplexa</taxon>
        <taxon>Aconoidasida</taxon>
        <taxon>Piroplasmida</taxon>
        <taxon>Theileriidae</taxon>
        <taxon>Theileria</taxon>
    </lineage>
</organism>
<keyword evidence="2" id="KW-1185">Reference proteome</keyword>
<name>L0AYE0_THEEQ</name>
<dbReference type="RefSeq" id="XP_004830251.1">
    <property type="nucleotide sequence ID" value="XM_004830194.1"/>
</dbReference>
<evidence type="ECO:0000313" key="2">
    <source>
        <dbReference type="Proteomes" id="UP000031512"/>
    </source>
</evidence>
<accession>L0AYE0</accession>
<protein>
    <submittedName>
        <fullName evidence="1">Uncharacterized protein</fullName>
    </submittedName>
</protein>
<dbReference type="VEuPathDB" id="PiroplasmaDB:BEWA_034430"/>